<organism evidence="2 3">
    <name type="scientific">Streptomyces tateyamensis</name>
    <dbReference type="NCBI Taxonomy" id="565073"/>
    <lineage>
        <taxon>Bacteria</taxon>
        <taxon>Bacillati</taxon>
        <taxon>Actinomycetota</taxon>
        <taxon>Actinomycetes</taxon>
        <taxon>Kitasatosporales</taxon>
        <taxon>Streptomycetaceae</taxon>
        <taxon>Streptomyces</taxon>
    </lineage>
</organism>
<gene>
    <name evidence="2" type="ORF">C7C46_32965</name>
</gene>
<keyword evidence="1" id="KW-0472">Membrane</keyword>
<feature type="transmembrane region" description="Helical" evidence="1">
    <location>
        <begin position="45"/>
        <end position="65"/>
    </location>
</feature>
<dbReference type="AlphaFoldDB" id="A0A2V4N4B2"/>
<evidence type="ECO:0008006" key="4">
    <source>
        <dbReference type="Google" id="ProtNLM"/>
    </source>
</evidence>
<feature type="transmembrane region" description="Helical" evidence="1">
    <location>
        <begin position="20"/>
        <end position="38"/>
    </location>
</feature>
<reference evidence="2 3" key="1">
    <citation type="submission" date="2018-03" db="EMBL/GenBank/DDBJ databases">
        <title>Bioinformatic expansion and discovery of thiopeptide antibiotics.</title>
        <authorList>
            <person name="Schwalen C.J."/>
            <person name="Hudson G.A."/>
            <person name="Mitchell D.A."/>
        </authorList>
    </citation>
    <scope>NUCLEOTIDE SEQUENCE [LARGE SCALE GENOMIC DNA]</scope>
    <source>
        <strain evidence="2 3">ATCC 21389</strain>
    </source>
</reference>
<evidence type="ECO:0000313" key="2">
    <source>
        <dbReference type="EMBL" id="PYC64337.1"/>
    </source>
</evidence>
<dbReference type="OrthoDB" id="4039313at2"/>
<dbReference type="Proteomes" id="UP000248039">
    <property type="component" value="Unassembled WGS sequence"/>
</dbReference>
<keyword evidence="1" id="KW-1133">Transmembrane helix</keyword>
<evidence type="ECO:0000313" key="3">
    <source>
        <dbReference type="Proteomes" id="UP000248039"/>
    </source>
</evidence>
<protein>
    <recommendedName>
        <fullName evidence="4">Orc1-like AAA ATPase domain-containing protein</fullName>
    </recommendedName>
</protein>
<sequence>MSTFDPLTTLLGSTARYLKRQPALLYGLVGAVVVGTAAEGLGASGLLALGAVLLVVLLALGVWFWQGVRRGSDPQPPDPAGPGAFFSAKGARRGRVSDVRVVSEGDRAEAVLEASRNLTVSGVEVRADGGPAGFSAERARGTAFEGIRIAAQGARPAAAAPTLREQRDRVLAELRRRGRLRVGVLADSGCGKSLLLAELTDALKQQGFATVFVTAQRPSYGTADGQQRLAEQRESADLIACQALVAAMADDLREVRSAAGDPLHERLLATREAWLSNGGQHVQATLDLTAAHRVSLTNTTVQVTAVPVPSSPQQERLLRMQQRVLDELAPIARRRQLAVLVDDLQFVLGTPVGDWLIGLLDGLGDAVVVHARRPASDGTAVPRTDLEVRLGLMGEPEVLGFTADRLAAAGWAAQPARACAAAVYQATKGHPLGVATCTEIVAETVPVDAPVATARRAFLGGDRVWEVASGARATREYLQEQAEVRAGVAVPELFDLLLVMRRCPEPAFLGVLAGLGVAEQAAGRLHDWLFRSDFTTKFDDDREQGWRLHDYLRENLGSQLAADSPRTWRQTHALVERHYRGVLNFDIEIDTDSPHAAGARFEDPDFQRDSQEWLYHASNLREKEFVGARQAMIRLFVEAFWWWGTEIDSLYCQQLIHAYRLALPPGADGEWVEVLDQLRTGYVAGLLNQVPGRDAERWARAGQAATRLRMLLGIDRRTVLPSDPDLRRIHLILNTLQGDIAWFGSSGTERDRAKAVTWYRLTADLEVERDERWIRAWAVWLTAALVGEVPARTGEARALLERIRHDLDEDNELRVLVVGSYADLAWSEAERATGEERARGYALALDLHIRQVLLATVYQVDQEVPNQHPNEYSRSVLETALVQAGERFELAAGLGIDGLAERAAARSRLCFAAFWHSLGQAGPGWGFPPPPAQQDLVPTERPYAQAVLALVGATVELREQEPDEPLNL</sequence>
<keyword evidence="1" id="KW-0812">Transmembrane</keyword>
<comment type="caution">
    <text evidence="2">The sequence shown here is derived from an EMBL/GenBank/DDBJ whole genome shotgun (WGS) entry which is preliminary data.</text>
</comment>
<accession>A0A2V4N4B2</accession>
<proteinExistence type="predicted"/>
<evidence type="ECO:0000256" key="1">
    <source>
        <dbReference type="SAM" id="Phobius"/>
    </source>
</evidence>
<dbReference type="EMBL" id="PYBW01000232">
    <property type="protein sequence ID" value="PYC64337.1"/>
    <property type="molecule type" value="Genomic_DNA"/>
</dbReference>
<keyword evidence="3" id="KW-1185">Reference proteome</keyword>
<name>A0A2V4N4B2_9ACTN</name>
<dbReference type="RefSeq" id="WP_110673590.1">
    <property type="nucleotide sequence ID" value="NZ_PYBW01000232.1"/>
</dbReference>